<dbReference type="NCBIfam" id="TIGR00644">
    <property type="entry name" value="recJ"/>
    <property type="match status" value="1"/>
</dbReference>
<dbReference type="SUPFAM" id="SSF64182">
    <property type="entry name" value="DHH phosphoesterases"/>
    <property type="match status" value="1"/>
</dbReference>
<dbReference type="InterPro" id="IPR001667">
    <property type="entry name" value="DDH_dom"/>
</dbReference>
<dbReference type="EMBL" id="CABWMV010000007">
    <property type="protein sequence ID" value="VXC62969.1"/>
    <property type="molecule type" value="Genomic_DNA"/>
</dbReference>
<evidence type="ECO:0000256" key="4">
    <source>
        <dbReference type="ARBA" id="ARBA00022801"/>
    </source>
</evidence>
<evidence type="ECO:0000259" key="7">
    <source>
        <dbReference type="Pfam" id="PF02272"/>
    </source>
</evidence>
<dbReference type="InterPro" id="IPR004610">
    <property type="entry name" value="RecJ"/>
</dbReference>
<feature type="domain" description="DDH" evidence="6">
    <location>
        <begin position="80"/>
        <end position="229"/>
    </location>
</feature>
<dbReference type="InterPro" id="IPR003156">
    <property type="entry name" value="DHHA1_dom"/>
</dbReference>
<feature type="domain" description="RecJ OB" evidence="8">
    <location>
        <begin position="457"/>
        <end position="562"/>
    </location>
</feature>
<dbReference type="EMBL" id="UAUU01000009">
    <property type="protein sequence ID" value="SPZ87015.1"/>
    <property type="molecule type" value="Genomic_DNA"/>
</dbReference>
<dbReference type="AlphaFoldDB" id="A0A2X2JI80"/>
<dbReference type="RefSeq" id="WP_046672806.1">
    <property type="nucleotide sequence ID" value="NZ_CP068086.1"/>
</dbReference>
<sequence length="566" mass="63601">MQKRWVLKSKTDVKITNKLREELNINTVLAELLVSRGVETFDESKQFFRPQLSDLHDPFLMRDMEKAITRIIQAIGNKEKILIYGDYDVDGTTAVAVVYSFFREFHSQLEFYIPDRYAEGYGISTQGIDYAAANGFSLIIALDCGIKAIDKIDYANSKGIDFIIGDHHLPGEELPKAYAVLDPKRADCEYPYKELSGCGIGFKIIQAFILTNGMDINACYQFLDLVAVSIASDIVPITGENRILSHFGLIKLNTNPCVGLKALIDLSNNRTKIFTVNDIVFQIGPRINAAGRIDHAKDAVKLLISKSLQEAKDFSSSIDDQNNVRKDFDLKITEEALALIEDNVLLKSRKSTVLYKADWHKGVIGIVASRLTEKYYRPTIILTETNGHIAGSCRSVLGFDLYEALSECADLLEQFGGHKYAAGLTMSLDNVTLFQDRFEEVVSRRISPEMLTQEILIDAKLALKDIDAKFFRILQQFEPFGPQNESPIFLSKKVNAVGQAFIVGTNHLKMTVIQEDSPSFDCIGFGLAEHITHINSGQSFDICYSIEENVWRNKRNLQLNIKGIKY</sequence>
<evidence type="ECO:0000256" key="2">
    <source>
        <dbReference type="ARBA" id="ARBA00019841"/>
    </source>
</evidence>
<organism evidence="9 11">
    <name type="scientific">Sphingobacterium multivorum</name>
    <dbReference type="NCBI Taxonomy" id="28454"/>
    <lineage>
        <taxon>Bacteria</taxon>
        <taxon>Pseudomonadati</taxon>
        <taxon>Bacteroidota</taxon>
        <taxon>Sphingobacteriia</taxon>
        <taxon>Sphingobacteriales</taxon>
        <taxon>Sphingobacteriaceae</taxon>
        <taxon>Sphingobacterium</taxon>
    </lineage>
</organism>
<dbReference type="PANTHER" id="PTHR30255:SF2">
    <property type="entry name" value="SINGLE-STRANDED-DNA-SPECIFIC EXONUCLEASE RECJ"/>
    <property type="match status" value="1"/>
</dbReference>
<evidence type="ECO:0000313" key="11">
    <source>
        <dbReference type="Proteomes" id="UP000251241"/>
    </source>
</evidence>
<dbReference type="GO" id="GO:0006281">
    <property type="term" value="P:DNA repair"/>
    <property type="evidence" value="ECO:0007669"/>
    <property type="project" value="InterPro"/>
</dbReference>
<protein>
    <recommendedName>
        <fullName evidence="2">Single-stranded-DNA-specific exonuclease RecJ</fullName>
    </recommendedName>
</protein>
<keyword evidence="4 9" id="KW-0378">Hydrolase</keyword>
<keyword evidence="5 9" id="KW-0269">Exonuclease</keyword>
<evidence type="ECO:0000313" key="9">
    <source>
        <dbReference type="EMBL" id="SPZ87015.1"/>
    </source>
</evidence>
<keyword evidence="3" id="KW-0540">Nuclease</keyword>
<evidence type="ECO:0000256" key="3">
    <source>
        <dbReference type="ARBA" id="ARBA00022722"/>
    </source>
</evidence>
<dbReference type="GO" id="GO:0008409">
    <property type="term" value="F:5'-3' exonuclease activity"/>
    <property type="evidence" value="ECO:0007669"/>
    <property type="project" value="InterPro"/>
</dbReference>
<evidence type="ECO:0000259" key="8">
    <source>
        <dbReference type="Pfam" id="PF17768"/>
    </source>
</evidence>
<dbReference type="InterPro" id="IPR041122">
    <property type="entry name" value="RecJ_OB"/>
</dbReference>
<dbReference type="Pfam" id="PF01368">
    <property type="entry name" value="DHH"/>
    <property type="match status" value="1"/>
</dbReference>
<dbReference type="Gene3D" id="3.10.310.30">
    <property type="match status" value="1"/>
</dbReference>
<evidence type="ECO:0000259" key="6">
    <source>
        <dbReference type="Pfam" id="PF01368"/>
    </source>
</evidence>
<dbReference type="GeneID" id="97182604"/>
<proteinExistence type="inferred from homology"/>
<evidence type="ECO:0000256" key="1">
    <source>
        <dbReference type="ARBA" id="ARBA00005915"/>
    </source>
</evidence>
<reference evidence="10 12" key="2">
    <citation type="submission" date="2019-10" db="EMBL/GenBank/DDBJ databases">
        <authorList>
            <person name="Karimi E."/>
        </authorList>
    </citation>
    <scope>NUCLEOTIDE SEQUENCE [LARGE SCALE GENOMIC DNA]</scope>
    <source>
        <strain evidence="10">Sphingobacterium sp. 8BC</strain>
    </source>
</reference>
<dbReference type="GO" id="GO:0006310">
    <property type="term" value="P:DNA recombination"/>
    <property type="evidence" value="ECO:0007669"/>
    <property type="project" value="InterPro"/>
</dbReference>
<dbReference type="Gene3D" id="3.90.1640.30">
    <property type="match status" value="1"/>
</dbReference>
<dbReference type="PANTHER" id="PTHR30255">
    <property type="entry name" value="SINGLE-STRANDED-DNA-SPECIFIC EXONUCLEASE RECJ"/>
    <property type="match status" value="1"/>
</dbReference>
<accession>A0A654A6R9</accession>
<reference evidence="9 11" key="1">
    <citation type="submission" date="2018-06" db="EMBL/GenBank/DDBJ databases">
        <authorList>
            <consortium name="Pathogen Informatics"/>
            <person name="Doyle S."/>
        </authorList>
    </citation>
    <scope>NUCLEOTIDE SEQUENCE [LARGE SCALE GENOMIC DNA]</scope>
    <source>
        <strain evidence="9 11">NCTC11343</strain>
    </source>
</reference>
<feature type="domain" description="DHHA1" evidence="7">
    <location>
        <begin position="353"/>
        <end position="443"/>
    </location>
</feature>
<evidence type="ECO:0000313" key="12">
    <source>
        <dbReference type="Proteomes" id="UP000432350"/>
    </source>
</evidence>
<accession>A0A2X2JI80</accession>
<dbReference type="InterPro" id="IPR051673">
    <property type="entry name" value="SSDNA_exonuclease_RecJ"/>
</dbReference>
<dbReference type="Proteomes" id="UP000251241">
    <property type="component" value="Unassembled WGS sequence"/>
</dbReference>
<comment type="similarity">
    <text evidence="1">Belongs to the RecJ family.</text>
</comment>
<dbReference type="GO" id="GO:0003676">
    <property type="term" value="F:nucleic acid binding"/>
    <property type="evidence" value="ECO:0007669"/>
    <property type="project" value="InterPro"/>
</dbReference>
<dbReference type="Pfam" id="PF02272">
    <property type="entry name" value="DHHA1"/>
    <property type="match status" value="1"/>
</dbReference>
<evidence type="ECO:0000313" key="10">
    <source>
        <dbReference type="EMBL" id="VXC62969.1"/>
    </source>
</evidence>
<dbReference type="Pfam" id="PF17768">
    <property type="entry name" value="RecJ_OB"/>
    <property type="match status" value="1"/>
</dbReference>
<dbReference type="Proteomes" id="UP000432350">
    <property type="component" value="Unassembled WGS sequence"/>
</dbReference>
<evidence type="ECO:0000256" key="5">
    <source>
        <dbReference type="ARBA" id="ARBA00022839"/>
    </source>
</evidence>
<gene>
    <name evidence="9" type="primary">recJ</name>
    <name evidence="9" type="ORF">NCTC11343_02663</name>
    <name evidence="10" type="ORF">SPHINGO8BC_150225</name>
</gene>
<name>A0A2X2JI80_SPHMU</name>
<dbReference type="InterPro" id="IPR038763">
    <property type="entry name" value="DHH_sf"/>
</dbReference>